<keyword evidence="3" id="KW-0001">2Fe-2S</keyword>
<keyword evidence="13" id="KW-1185">Reference proteome</keyword>
<evidence type="ECO:0000256" key="8">
    <source>
        <dbReference type="ARBA" id="ARBA00029586"/>
    </source>
</evidence>
<evidence type="ECO:0000313" key="12">
    <source>
        <dbReference type="EMBL" id="GAA0920251.1"/>
    </source>
</evidence>
<evidence type="ECO:0000256" key="10">
    <source>
        <dbReference type="SAM" id="MobiDB-lite"/>
    </source>
</evidence>
<dbReference type="PRINTS" id="PR00162">
    <property type="entry name" value="RIESKE"/>
</dbReference>
<dbReference type="InterPro" id="IPR014349">
    <property type="entry name" value="Rieske_Fe-S_prot"/>
</dbReference>
<comment type="function">
    <text evidence="1">Iron-sulfur subunit of the cytochrome bc1 complex, an essential component of the respiratory electron transport chain required for ATP synthesis. The bc1 complex catalyzes the oxidation of menaquinol and the reduction of cytochrome c in the respiratory chain. The bc1 complex operates through a Q-cycle mechanism that couples electron transfer to generation of the proton gradient that drives ATP synthesis.</text>
</comment>
<dbReference type="InterPro" id="IPR005805">
    <property type="entry name" value="Rieske_Fe-S_prot_C"/>
</dbReference>
<feature type="domain" description="Rieske" evidence="11">
    <location>
        <begin position="52"/>
        <end position="144"/>
    </location>
</feature>
<evidence type="ECO:0000256" key="4">
    <source>
        <dbReference type="ARBA" id="ARBA00022723"/>
    </source>
</evidence>
<name>A0ABP3ZHZ4_9ACTN</name>
<organism evidence="12 13">
    <name type="scientific">Nonomuraea longicatena</name>
    <dbReference type="NCBI Taxonomy" id="83682"/>
    <lineage>
        <taxon>Bacteria</taxon>
        <taxon>Bacillati</taxon>
        <taxon>Actinomycetota</taxon>
        <taxon>Actinomycetes</taxon>
        <taxon>Streptosporangiales</taxon>
        <taxon>Streptosporangiaceae</taxon>
        <taxon>Nonomuraea</taxon>
    </lineage>
</organism>
<dbReference type="InterPro" id="IPR017941">
    <property type="entry name" value="Rieske_2Fe-2S"/>
</dbReference>
<keyword evidence="5" id="KW-0408">Iron</keyword>
<dbReference type="EMBL" id="BAAAHQ010000007">
    <property type="protein sequence ID" value="GAA0920251.1"/>
    <property type="molecule type" value="Genomic_DNA"/>
</dbReference>
<dbReference type="Gene3D" id="2.102.10.10">
    <property type="entry name" value="Rieske [2Fe-2S] iron-sulphur domain"/>
    <property type="match status" value="1"/>
</dbReference>
<dbReference type="Proteomes" id="UP001501578">
    <property type="component" value="Unassembled WGS sequence"/>
</dbReference>
<feature type="region of interest" description="Disordered" evidence="10">
    <location>
        <begin position="23"/>
        <end position="57"/>
    </location>
</feature>
<gene>
    <name evidence="12" type="ORF">GCM10009560_18390</name>
</gene>
<dbReference type="Pfam" id="PF00355">
    <property type="entry name" value="Rieske"/>
    <property type="match status" value="1"/>
</dbReference>
<comment type="caution">
    <text evidence="12">The sequence shown here is derived from an EMBL/GenBank/DDBJ whole genome shotgun (WGS) entry which is preliminary data.</text>
</comment>
<evidence type="ECO:0000256" key="5">
    <source>
        <dbReference type="ARBA" id="ARBA00023004"/>
    </source>
</evidence>
<keyword evidence="6" id="KW-0411">Iron-sulfur</keyword>
<dbReference type="InterPro" id="IPR036922">
    <property type="entry name" value="Rieske_2Fe-2S_sf"/>
</dbReference>
<reference evidence="13" key="1">
    <citation type="journal article" date="2019" name="Int. J. Syst. Evol. Microbiol.">
        <title>The Global Catalogue of Microorganisms (GCM) 10K type strain sequencing project: providing services to taxonomists for standard genome sequencing and annotation.</title>
        <authorList>
            <consortium name="The Broad Institute Genomics Platform"/>
            <consortium name="The Broad Institute Genome Sequencing Center for Infectious Disease"/>
            <person name="Wu L."/>
            <person name="Ma J."/>
        </authorList>
    </citation>
    <scope>NUCLEOTIDE SEQUENCE [LARGE SCALE GENOMIC DNA]</scope>
    <source>
        <strain evidence="13">JCM 11136</strain>
    </source>
</reference>
<proteinExistence type="predicted"/>
<evidence type="ECO:0000256" key="3">
    <source>
        <dbReference type="ARBA" id="ARBA00022714"/>
    </source>
</evidence>
<evidence type="ECO:0000256" key="7">
    <source>
        <dbReference type="ARBA" id="ARBA00023157"/>
    </source>
</evidence>
<dbReference type="SUPFAM" id="SSF50022">
    <property type="entry name" value="ISP domain"/>
    <property type="match status" value="1"/>
</dbReference>
<dbReference type="RefSeq" id="WP_343949291.1">
    <property type="nucleotide sequence ID" value="NZ_BAAAHQ010000007.1"/>
</dbReference>
<sequence length="145" mass="13687">MIAGVGAGGLTLALAACGSGNDSATASAPPASGAPAPETPASSAPAAGAPKGALGSTSDVPVGGGKIFPAEKVVVTQPSAGTFKCFSAMCTHQGCAVSSVSNGAIVCPCHGSKFAVADGAVIDGPAKQPLPAKEIKVEGDQITLA</sequence>
<feature type="compositionally biased region" description="Low complexity" evidence="10">
    <location>
        <begin position="23"/>
        <end position="50"/>
    </location>
</feature>
<dbReference type="CDD" id="cd03467">
    <property type="entry name" value="Rieske"/>
    <property type="match status" value="1"/>
</dbReference>
<evidence type="ECO:0000256" key="6">
    <source>
        <dbReference type="ARBA" id="ARBA00023014"/>
    </source>
</evidence>
<comment type="cofactor">
    <cofactor evidence="9">
        <name>[2Fe-2S] cluster</name>
        <dbReference type="ChEBI" id="CHEBI:190135"/>
    </cofactor>
</comment>
<dbReference type="PANTHER" id="PTHR10134">
    <property type="entry name" value="CYTOCHROME B-C1 COMPLEX SUBUNIT RIESKE, MITOCHONDRIAL"/>
    <property type="match status" value="1"/>
</dbReference>
<keyword evidence="4" id="KW-0479">Metal-binding</keyword>
<evidence type="ECO:0000259" key="11">
    <source>
        <dbReference type="PROSITE" id="PS51296"/>
    </source>
</evidence>
<evidence type="ECO:0000256" key="1">
    <source>
        <dbReference type="ARBA" id="ARBA00002494"/>
    </source>
</evidence>
<evidence type="ECO:0000256" key="9">
    <source>
        <dbReference type="ARBA" id="ARBA00034078"/>
    </source>
</evidence>
<evidence type="ECO:0000256" key="2">
    <source>
        <dbReference type="ARBA" id="ARBA00015816"/>
    </source>
</evidence>
<dbReference type="PROSITE" id="PS51296">
    <property type="entry name" value="RIESKE"/>
    <property type="match status" value="1"/>
</dbReference>
<keyword evidence="7" id="KW-1015">Disulfide bond</keyword>
<accession>A0ABP3ZHZ4</accession>
<evidence type="ECO:0000313" key="13">
    <source>
        <dbReference type="Proteomes" id="UP001501578"/>
    </source>
</evidence>
<protein>
    <recommendedName>
        <fullName evidence="2">Cytochrome bc1 complex Rieske iron-sulfur subunit</fullName>
    </recommendedName>
    <alternativeName>
        <fullName evidence="8">Cytochrome bc1 reductase complex subunit QcrA</fullName>
    </alternativeName>
</protein>